<dbReference type="GO" id="GO:0043123">
    <property type="term" value="P:positive regulation of canonical NF-kappaB signal transduction"/>
    <property type="evidence" value="ECO:0007669"/>
    <property type="project" value="InterPro"/>
</dbReference>
<protein>
    <submittedName>
        <fullName evidence="4">Protein LYRIC</fullName>
    </submittedName>
</protein>
<dbReference type="Proteomes" id="UP000001075">
    <property type="component" value="Unassembled WGS sequence"/>
</dbReference>
<dbReference type="EMBL" id="JH000450">
    <property type="protein sequence ID" value="EGW04060.1"/>
    <property type="molecule type" value="Genomic_DNA"/>
</dbReference>
<reference evidence="5" key="1">
    <citation type="journal article" date="2011" name="Nat. Biotechnol.">
        <title>The genomic sequence of the Chinese hamster ovary (CHO)-K1 cell line.</title>
        <authorList>
            <person name="Xu X."/>
            <person name="Nagarajan H."/>
            <person name="Lewis N.E."/>
            <person name="Pan S."/>
            <person name="Cai Z."/>
            <person name="Liu X."/>
            <person name="Chen W."/>
            <person name="Xie M."/>
            <person name="Wang W."/>
            <person name="Hammond S."/>
            <person name="Andersen M.R."/>
            <person name="Neff N."/>
            <person name="Passarelli B."/>
            <person name="Koh W."/>
            <person name="Fan H.C."/>
            <person name="Wang J."/>
            <person name="Gui Y."/>
            <person name="Lee K.H."/>
            <person name="Betenbaugh M.J."/>
            <person name="Quake S.R."/>
            <person name="Famili I."/>
            <person name="Palsson B.O."/>
            <person name="Wang J."/>
        </authorList>
    </citation>
    <scope>NUCLEOTIDE SEQUENCE [LARGE SCALE GENOMIC DNA]</scope>
    <source>
        <strain evidence="5">CHO K1 cell line</strain>
    </source>
</reference>
<feature type="compositionally biased region" description="Polar residues" evidence="3">
    <location>
        <begin position="183"/>
        <end position="201"/>
    </location>
</feature>
<evidence type="ECO:0000256" key="3">
    <source>
        <dbReference type="SAM" id="MobiDB-lite"/>
    </source>
</evidence>
<dbReference type="PANTHER" id="PTHR23251:SF0">
    <property type="entry name" value="PROTEIN LYRIC"/>
    <property type="match status" value="1"/>
</dbReference>
<feature type="compositionally biased region" description="Basic residues" evidence="3">
    <location>
        <begin position="236"/>
        <end position="247"/>
    </location>
</feature>
<dbReference type="GO" id="GO:0006357">
    <property type="term" value="P:regulation of transcription by RNA polymerase II"/>
    <property type="evidence" value="ECO:0007669"/>
    <property type="project" value="TreeGrafter"/>
</dbReference>
<feature type="compositionally biased region" description="Basic residues" evidence="3">
    <location>
        <begin position="106"/>
        <end position="116"/>
    </location>
</feature>
<comment type="subcellular location">
    <subcellularLocation>
        <location evidence="1">Nucleus</location>
    </subcellularLocation>
</comment>
<evidence type="ECO:0000313" key="4">
    <source>
        <dbReference type="EMBL" id="EGW04060.1"/>
    </source>
</evidence>
<dbReference type="GO" id="GO:0045766">
    <property type="term" value="P:positive regulation of angiogenesis"/>
    <property type="evidence" value="ECO:0007669"/>
    <property type="project" value="InterPro"/>
</dbReference>
<feature type="compositionally biased region" description="Polar residues" evidence="3">
    <location>
        <begin position="214"/>
        <end position="230"/>
    </location>
</feature>
<feature type="compositionally biased region" description="Basic and acidic residues" evidence="3">
    <location>
        <begin position="27"/>
        <end position="37"/>
    </location>
</feature>
<dbReference type="GO" id="GO:0003712">
    <property type="term" value="F:transcription coregulator activity"/>
    <property type="evidence" value="ECO:0007669"/>
    <property type="project" value="TreeGrafter"/>
</dbReference>
<dbReference type="PaxDb" id="10029-XP_007629305.1"/>
<dbReference type="Pfam" id="PF15686">
    <property type="entry name" value="LYRIC"/>
    <property type="match status" value="1"/>
</dbReference>
<proteinExistence type="predicted"/>
<organism evidence="4 5">
    <name type="scientific">Cricetulus griseus</name>
    <name type="common">Chinese hamster</name>
    <name type="synonym">Cricetulus barabensis griseus</name>
    <dbReference type="NCBI Taxonomy" id="10029"/>
    <lineage>
        <taxon>Eukaryota</taxon>
        <taxon>Metazoa</taxon>
        <taxon>Chordata</taxon>
        <taxon>Craniata</taxon>
        <taxon>Vertebrata</taxon>
        <taxon>Euteleostomi</taxon>
        <taxon>Mammalia</taxon>
        <taxon>Eutheria</taxon>
        <taxon>Euarchontoglires</taxon>
        <taxon>Glires</taxon>
        <taxon>Rodentia</taxon>
        <taxon>Myomorpha</taxon>
        <taxon>Muroidea</taxon>
        <taxon>Cricetidae</taxon>
        <taxon>Cricetinae</taxon>
        <taxon>Cricetulus</taxon>
    </lineage>
</organism>
<sequence length="247" mass="27706">QPNGRTIEVPEDEIVRTPRSITAKQPPETDKKNEKKKNEAFINILTFADNKSQTDCSDWNAPAEEWGNWVDEERASLLKSQEPIPNDQRVSDDDKEKGEGALATGKSKKKKKKKKKQGEDNSLTQDTEELEKDIREELPMNTSKARPKQERGFSLKTMSTSDPDKALGKNSQPIKTLPPAISTEPSVTLSHGDSDKSSSQVPPMLQDTDKTKSNAKQNSVPPSQTKSEPNWESPKQIKKKKKARRET</sequence>
<keyword evidence="2" id="KW-0539">Nucleus</keyword>
<dbReference type="InterPro" id="IPR052305">
    <property type="entry name" value="TransReg_TumorExp"/>
</dbReference>
<feature type="non-terminal residue" evidence="4">
    <location>
        <position position="1"/>
    </location>
</feature>
<feature type="region of interest" description="Disordered" evidence="3">
    <location>
        <begin position="1"/>
        <end position="37"/>
    </location>
</feature>
<dbReference type="GO" id="GO:0051059">
    <property type="term" value="F:NF-kappaB binding"/>
    <property type="evidence" value="ECO:0007669"/>
    <property type="project" value="TreeGrafter"/>
</dbReference>
<evidence type="ECO:0000313" key="5">
    <source>
        <dbReference type="Proteomes" id="UP000001075"/>
    </source>
</evidence>
<dbReference type="STRING" id="10029.G3HK40"/>
<dbReference type="AlphaFoldDB" id="G3HK40"/>
<feature type="compositionally biased region" description="Basic and acidic residues" evidence="3">
    <location>
        <begin position="89"/>
        <end position="99"/>
    </location>
</feature>
<accession>G3HK40</accession>
<dbReference type="InterPro" id="IPR031402">
    <property type="entry name" value="LYRIC"/>
</dbReference>
<name>G3HK40_CRIGR</name>
<feature type="region of interest" description="Disordered" evidence="3">
    <location>
        <begin position="72"/>
        <end position="247"/>
    </location>
</feature>
<evidence type="ECO:0000256" key="1">
    <source>
        <dbReference type="ARBA" id="ARBA00004123"/>
    </source>
</evidence>
<evidence type="ECO:0000256" key="2">
    <source>
        <dbReference type="ARBA" id="ARBA00023242"/>
    </source>
</evidence>
<gene>
    <name evidence="4" type="ORF">I79_011053</name>
</gene>
<dbReference type="GO" id="GO:0005634">
    <property type="term" value="C:nucleus"/>
    <property type="evidence" value="ECO:0007669"/>
    <property type="project" value="UniProtKB-SubCell"/>
</dbReference>
<dbReference type="InParanoid" id="G3HK40"/>
<dbReference type="PANTHER" id="PTHR23251">
    <property type="entry name" value="LYSINE-RICH CEACAM1 CO-ISOLATED PROTEIN LYRIC PROTEIN"/>
    <property type="match status" value="1"/>
</dbReference>
<dbReference type="eggNOG" id="ENOG502QU7P">
    <property type="taxonomic scope" value="Eukaryota"/>
</dbReference>
<dbReference type="GO" id="GO:0043066">
    <property type="term" value="P:negative regulation of apoptotic process"/>
    <property type="evidence" value="ECO:0007669"/>
    <property type="project" value="InterPro"/>
</dbReference>